<evidence type="ECO:0000256" key="14">
    <source>
        <dbReference type="PROSITE-ProRule" id="PRU10141"/>
    </source>
</evidence>
<feature type="compositionally biased region" description="Polar residues" evidence="15">
    <location>
        <begin position="417"/>
        <end position="442"/>
    </location>
</feature>
<dbReference type="PRINTS" id="PR00109">
    <property type="entry name" value="TYRKINASE"/>
</dbReference>
<dbReference type="Gene3D" id="1.10.510.10">
    <property type="entry name" value="Transferase(Phosphotransferase) domain 1"/>
    <property type="match status" value="1"/>
</dbReference>
<dbReference type="FunFam" id="1.10.510.10:FF:000143">
    <property type="entry name" value="Mitogen-activated protein kinase kinase kinase 7"/>
    <property type="match status" value="1"/>
</dbReference>
<sequence>MAERELENADVVAGLPNAFVEEIDYNEIEKLEVVGKGSYGTVCKAKWRGQYVAVKYIEHESERNAFTIEVRQLSRVAHPNIVALFGACTERRHVCLVMEYAENGSLFKVLHCDPKPYYTAAHAMSWAKQCAEGVAYLHAMRPKPLIHRDLKPPNLLLINCGRILKICDFGTVADKATLMTNNKGSAAWMAPEVFEGCSYTEKCDVFSWGIILWEVLSRERPFNEIDFTYRIMWSVHRGHRPQLIEGCPKPIETLMTTCWDPNPKDRPSMEFVVNQMNELCCFFPGADQPLEYAAYNDNKYFVEDDLDTNQSLYDNRRTVDTPTNYTSHMSELEQPMSRQELNDSRASTTNQTLWTSVEEVNCEQRIVPDYQRLTYHQNGLIKRDEIMEPLSLEIDPNAWELDPDQLEFQQLIGNIPNSQGNKRLTVTERTSTLPTEPSTSNENRSDTEVSIDLDDIHLVLDPHLRPTTPDPNSALSQKIFREHKELAKEYLKVQSEIVYVTGYKNKLLADMAEDRRQERLEFSRKLEERDNLVQLEANLKRQLQLIRSGSRPQPTEHISTTPNTGEGWLLLPK</sequence>
<evidence type="ECO:0000259" key="16">
    <source>
        <dbReference type="PROSITE" id="PS50011"/>
    </source>
</evidence>
<dbReference type="PROSITE" id="PS00108">
    <property type="entry name" value="PROTEIN_KINASE_ST"/>
    <property type="match status" value="1"/>
</dbReference>
<evidence type="ECO:0000256" key="9">
    <source>
        <dbReference type="ARBA" id="ARBA00022777"/>
    </source>
</evidence>
<dbReference type="GO" id="GO:0006950">
    <property type="term" value="P:response to stress"/>
    <property type="evidence" value="ECO:0007669"/>
    <property type="project" value="UniProtKB-ARBA"/>
</dbReference>
<dbReference type="InterPro" id="IPR011009">
    <property type="entry name" value="Kinase-like_dom_sf"/>
</dbReference>
<comment type="catalytic activity">
    <reaction evidence="13">
        <text>L-seryl-[protein] + ATP = O-phospho-L-seryl-[protein] + ADP + H(+)</text>
        <dbReference type="Rhea" id="RHEA:17989"/>
        <dbReference type="Rhea" id="RHEA-COMP:9863"/>
        <dbReference type="Rhea" id="RHEA-COMP:11604"/>
        <dbReference type="ChEBI" id="CHEBI:15378"/>
        <dbReference type="ChEBI" id="CHEBI:29999"/>
        <dbReference type="ChEBI" id="CHEBI:30616"/>
        <dbReference type="ChEBI" id="CHEBI:83421"/>
        <dbReference type="ChEBI" id="CHEBI:456216"/>
        <dbReference type="EC" id="2.7.11.25"/>
    </reaction>
</comment>
<comment type="cofactor">
    <cofactor evidence="1">
        <name>Mg(2+)</name>
        <dbReference type="ChEBI" id="CHEBI:18420"/>
    </cofactor>
</comment>
<dbReference type="InterPro" id="IPR000719">
    <property type="entry name" value="Prot_kinase_dom"/>
</dbReference>
<dbReference type="GO" id="GO:0019899">
    <property type="term" value="F:enzyme binding"/>
    <property type="evidence" value="ECO:0007669"/>
    <property type="project" value="UniProtKB-ARBA"/>
</dbReference>
<keyword evidence="5" id="KW-0723">Serine/threonine-protein kinase</keyword>
<dbReference type="InterPro" id="IPR008271">
    <property type="entry name" value="Ser/Thr_kinase_AS"/>
</dbReference>
<dbReference type="GO" id="GO:0007254">
    <property type="term" value="P:JNK cascade"/>
    <property type="evidence" value="ECO:0007669"/>
    <property type="project" value="TreeGrafter"/>
</dbReference>
<dbReference type="Gene3D" id="3.30.200.20">
    <property type="entry name" value="Phosphorylase Kinase, domain 1"/>
    <property type="match status" value="1"/>
</dbReference>
<dbReference type="EC" id="2.7.11.25" evidence="3"/>
<proteinExistence type="inferred from homology"/>
<evidence type="ECO:0000256" key="5">
    <source>
        <dbReference type="ARBA" id="ARBA00022527"/>
    </source>
</evidence>
<reference evidence="17" key="1">
    <citation type="submission" date="2022-07" db="EMBL/GenBank/DDBJ databases">
        <authorList>
            <person name="Trinca V."/>
            <person name="Uliana J.V.C."/>
            <person name="Torres T.T."/>
            <person name="Ward R.J."/>
            <person name="Monesi N."/>
        </authorList>
    </citation>
    <scope>NUCLEOTIDE SEQUENCE</scope>
    <source>
        <strain evidence="17">HSMRA1968</strain>
        <tissue evidence="17">Whole embryos</tissue>
    </source>
</reference>
<comment type="similarity">
    <text evidence="2">Belongs to the protein kinase superfamily. STE Ser/Thr protein kinase family. MAP kinase kinase kinase subfamily.</text>
</comment>
<dbReference type="PROSITE" id="PS50011">
    <property type="entry name" value="PROTEIN_KINASE_DOM"/>
    <property type="match status" value="1"/>
</dbReference>
<dbReference type="Pfam" id="PF07714">
    <property type="entry name" value="PK_Tyr_Ser-Thr"/>
    <property type="match status" value="1"/>
</dbReference>
<dbReference type="PROSITE" id="PS00107">
    <property type="entry name" value="PROTEIN_KINASE_ATP"/>
    <property type="match status" value="1"/>
</dbReference>
<dbReference type="SMART" id="SM00220">
    <property type="entry name" value="S_TKc"/>
    <property type="match status" value="1"/>
</dbReference>
<dbReference type="PANTHER" id="PTHR46716">
    <property type="entry name" value="MITOGEN-ACTIVATED PROTEIN KINASE KINASE KINASE 7"/>
    <property type="match status" value="1"/>
</dbReference>
<dbReference type="FunFam" id="3.30.200.20:FF:000180">
    <property type="entry name" value="serine/threonine-protein kinase STY46-like"/>
    <property type="match status" value="1"/>
</dbReference>
<dbReference type="Proteomes" id="UP001151699">
    <property type="component" value="Chromosome X"/>
</dbReference>
<evidence type="ECO:0000313" key="18">
    <source>
        <dbReference type="Proteomes" id="UP001151699"/>
    </source>
</evidence>
<evidence type="ECO:0000256" key="7">
    <source>
        <dbReference type="ARBA" id="ARBA00022723"/>
    </source>
</evidence>
<gene>
    <name evidence="17" type="primary">MAP3K7</name>
    <name evidence="17" type="ORF">Bhyg_11155</name>
</gene>
<dbReference type="SUPFAM" id="SSF56112">
    <property type="entry name" value="Protein kinase-like (PK-like)"/>
    <property type="match status" value="1"/>
</dbReference>
<evidence type="ECO:0000256" key="10">
    <source>
        <dbReference type="ARBA" id="ARBA00022840"/>
    </source>
</evidence>
<keyword evidence="6" id="KW-0808">Transferase</keyword>
<dbReference type="PANTHER" id="PTHR46716:SF1">
    <property type="entry name" value="MITOGEN-ACTIVATED PROTEIN KINASE KINASE KINASE 7"/>
    <property type="match status" value="1"/>
</dbReference>
<keyword evidence="11" id="KW-0460">Magnesium</keyword>
<keyword evidence="10 14" id="KW-0067">ATP-binding</keyword>
<dbReference type="GO" id="GO:0005524">
    <property type="term" value="F:ATP binding"/>
    <property type="evidence" value="ECO:0007669"/>
    <property type="project" value="UniProtKB-UniRule"/>
</dbReference>
<dbReference type="GO" id="GO:0009893">
    <property type="term" value="P:positive regulation of metabolic process"/>
    <property type="evidence" value="ECO:0007669"/>
    <property type="project" value="UniProtKB-ARBA"/>
</dbReference>
<dbReference type="OrthoDB" id="10261027at2759"/>
<evidence type="ECO:0000313" key="17">
    <source>
        <dbReference type="EMBL" id="KAJ6638420.1"/>
    </source>
</evidence>
<keyword evidence="7" id="KW-0479">Metal-binding</keyword>
<keyword evidence="9 17" id="KW-0418">Kinase</keyword>
<comment type="catalytic activity">
    <reaction evidence="12">
        <text>L-threonyl-[protein] + ATP = O-phospho-L-threonyl-[protein] + ADP + H(+)</text>
        <dbReference type="Rhea" id="RHEA:46608"/>
        <dbReference type="Rhea" id="RHEA-COMP:11060"/>
        <dbReference type="Rhea" id="RHEA-COMP:11605"/>
        <dbReference type="ChEBI" id="CHEBI:15378"/>
        <dbReference type="ChEBI" id="CHEBI:30013"/>
        <dbReference type="ChEBI" id="CHEBI:30616"/>
        <dbReference type="ChEBI" id="CHEBI:61977"/>
        <dbReference type="ChEBI" id="CHEBI:456216"/>
        <dbReference type="EC" id="2.7.11.25"/>
    </reaction>
</comment>
<dbReference type="GO" id="GO:0004709">
    <property type="term" value="F:MAP kinase kinase kinase activity"/>
    <property type="evidence" value="ECO:0007669"/>
    <property type="project" value="UniProtKB-EC"/>
</dbReference>
<evidence type="ECO:0000256" key="11">
    <source>
        <dbReference type="ARBA" id="ARBA00022842"/>
    </source>
</evidence>
<comment type="caution">
    <text evidence="17">The sequence shown here is derived from an EMBL/GenBank/DDBJ whole genome shotgun (WGS) entry which is preliminary data.</text>
</comment>
<feature type="region of interest" description="Disordered" evidence="15">
    <location>
        <begin position="417"/>
        <end position="447"/>
    </location>
</feature>
<dbReference type="InterPro" id="IPR001245">
    <property type="entry name" value="Ser-Thr/Tyr_kinase_cat_dom"/>
</dbReference>
<feature type="binding site" evidence="14">
    <location>
        <position position="55"/>
    </location>
    <ligand>
        <name>ATP</name>
        <dbReference type="ChEBI" id="CHEBI:30616"/>
    </ligand>
</feature>
<evidence type="ECO:0000256" key="1">
    <source>
        <dbReference type="ARBA" id="ARBA00001946"/>
    </source>
</evidence>
<dbReference type="InterPro" id="IPR017441">
    <property type="entry name" value="Protein_kinase_ATP_BS"/>
</dbReference>
<feature type="domain" description="Protein kinase" evidence="16">
    <location>
        <begin position="28"/>
        <end position="279"/>
    </location>
</feature>
<dbReference type="CDD" id="cd14058">
    <property type="entry name" value="STKc_TAK1"/>
    <property type="match status" value="1"/>
</dbReference>
<evidence type="ECO:0000256" key="4">
    <source>
        <dbReference type="ARBA" id="ARBA00017660"/>
    </source>
</evidence>
<evidence type="ECO:0000256" key="13">
    <source>
        <dbReference type="ARBA" id="ARBA00048329"/>
    </source>
</evidence>
<dbReference type="GO" id="GO:0043410">
    <property type="term" value="P:positive regulation of MAPK cascade"/>
    <property type="evidence" value="ECO:0007669"/>
    <property type="project" value="UniProtKB-ARBA"/>
</dbReference>
<dbReference type="GO" id="GO:0043123">
    <property type="term" value="P:positive regulation of canonical NF-kappaB signal transduction"/>
    <property type="evidence" value="ECO:0007669"/>
    <property type="project" value="TreeGrafter"/>
</dbReference>
<accession>A0A9Q0MWL5</accession>
<dbReference type="EMBL" id="WJQU01000003">
    <property type="protein sequence ID" value="KAJ6638420.1"/>
    <property type="molecule type" value="Genomic_DNA"/>
</dbReference>
<dbReference type="GO" id="GO:0046872">
    <property type="term" value="F:metal ion binding"/>
    <property type="evidence" value="ECO:0007669"/>
    <property type="project" value="UniProtKB-KW"/>
</dbReference>
<evidence type="ECO:0000256" key="8">
    <source>
        <dbReference type="ARBA" id="ARBA00022741"/>
    </source>
</evidence>
<evidence type="ECO:0000256" key="6">
    <source>
        <dbReference type="ARBA" id="ARBA00022679"/>
    </source>
</evidence>
<evidence type="ECO:0000256" key="3">
    <source>
        <dbReference type="ARBA" id="ARBA00012406"/>
    </source>
</evidence>
<evidence type="ECO:0000256" key="2">
    <source>
        <dbReference type="ARBA" id="ARBA00006529"/>
    </source>
</evidence>
<keyword evidence="18" id="KW-1185">Reference proteome</keyword>
<dbReference type="GO" id="GO:0006955">
    <property type="term" value="P:immune response"/>
    <property type="evidence" value="ECO:0007669"/>
    <property type="project" value="TreeGrafter"/>
</dbReference>
<organism evidence="17 18">
    <name type="scientific">Pseudolycoriella hygida</name>
    <dbReference type="NCBI Taxonomy" id="35572"/>
    <lineage>
        <taxon>Eukaryota</taxon>
        <taxon>Metazoa</taxon>
        <taxon>Ecdysozoa</taxon>
        <taxon>Arthropoda</taxon>
        <taxon>Hexapoda</taxon>
        <taxon>Insecta</taxon>
        <taxon>Pterygota</taxon>
        <taxon>Neoptera</taxon>
        <taxon>Endopterygota</taxon>
        <taxon>Diptera</taxon>
        <taxon>Nematocera</taxon>
        <taxon>Sciaroidea</taxon>
        <taxon>Sciaridae</taxon>
        <taxon>Pseudolycoriella</taxon>
    </lineage>
</organism>
<protein>
    <recommendedName>
        <fullName evidence="4">Mitogen-activated protein kinase kinase kinase 7</fullName>
        <ecNumber evidence="3">2.7.11.25</ecNumber>
    </recommendedName>
</protein>
<dbReference type="AlphaFoldDB" id="A0A9Q0MWL5"/>
<keyword evidence="8 14" id="KW-0547">Nucleotide-binding</keyword>
<evidence type="ECO:0000256" key="12">
    <source>
        <dbReference type="ARBA" id="ARBA00047559"/>
    </source>
</evidence>
<name>A0A9Q0MWL5_9DIPT</name>
<evidence type="ECO:0000256" key="15">
    <source>
        <dbReference type="SAM" id="MobiDB-lite"/>
    </source>
</evidence>